<dbReference type="PIRSF" id="PIRSF005902">
    <property type="entry name" value="DNase_TatD"/>
    <property type="match status" value="1"/>
</dbReference>
<protein>
    <submittedName>
        <fullName evidence="3">TatD DNase family protein</fullName>
    </submittedName>
</protein>
<gene>
    <name evidence="3" type="ORF">SAMN04489714_0377</name>
</gene>
<reference evidence="3 4" key="1">
    <citation type="submission" date="2016-10" db="EMBL/GenBank/DDBJ databases">
        <authorList>
            <person name="Varghese N."/>
            <person name="Submissions S."/>
        </authorList>
    </citation>
    <scope>NUCLEOTIDE SEQUENCE [LARGE SCALE GENOMIC DNA]</scope>
    <source>
        <strain evidence="3 4">DSM 9169</strain>
    </source>
</reference>
<dbReference type="Pfam" id="PF01026">
    <property type="entry name" value="TatD_DNase"/>
    <property type="match status" value="1"/>
</dbReference>
<evidence type="ECO:0000313" key="3">
    <source>
        <dbReference type="EMBL" id="SDT86970.1"/>
    </source>
</evidence>
<dbReference type="PANTHER" id="PTHR46124">
    <property type="entry name" value="D-AMINOACYL-TRNA DEACYLASE"/>
    <property type="match status" value="1"/>
</dbReference>
<dbReference type="PANTHER" id="PTHR46124:SF2">
    <property type="entry name" value="D-AMINOACYL-TRNA DEACYLASE"/>
    <property type="match status" value="1"/>
</dbReference>
<dbReference type="Gene3D" id="3.20.20.140">
    <property type="entry name" value="Metal-dependent hydrolases"/>
    <property type="match status" value="1"/>
</dbReference>
<dbReference type="SUPFAM" id="SSF51556">
    <property type="entry name" value="Metallo-dependent hydrolases"/>
    <property type="match status" value="1"/>
</dbReference>
<keyword evidence="4" id="KW-1185">Reference proteome</keyword>
<proteinExistence type="predicted"/>
<evidence type="ECO:0000313" key="4">
    <source>
        <dbReference type="Proteomes" id="UP000198976"/>
    </source>
</evidence>
<dbReference type="InterPro" id="IPR032466">
    <property type="entry name" value="Metal_Hydrolase"/>
</dbReference>
<evidence type="ECO:0000256" key="2">
    <source>
        <dbReference type="SAM" id="MobiDB-lite"/>
    </source>
</evidence>
<dbReference type="InterPro" id="IPR018228">
    <property type="entry name" value="DNase_TatD-rel_CS"/>
</dbReference>
<dbReference type="InterPro" id="IPR001130">
    <property type="entry name" value="TatD-like"/>
</dbReference>
<keyword evidence="1" id="KW-0378">Hydrolase</keyword>
<dbReference type="EMBL" id="LT629792">
    <property type="protein sequence ID" value="SDT86970.1"/>
    <property type="molecule type" value="Genomic_DNA"/>
</dbReference>
<organism evidence="3 4">
    <name type="scientific">Schaalia radingae</name>
    <dbReference type="NCBI Taxonomy" id="131110"/>
    <lineage>
        <taxon>Bacteria</taxon>
        <taxon>Bacillati</taxon>
        <taxon>Actinomycetota</taxon>
        <taxon>Actinomycetes</taxon>
        <taxon>Actinomycetales</taxon>
        <taxon>Actinomycetaceae</taxon>
        <taxon>Schaalia</taxon>
    </lineage>
</organism>
<feature type="region of interest" description="Disordered" evidence="2">
    <location>
        <begin position="1"/>
        <end position="23"/>
    </location>
</feature>
<dbReference type="PROSITE" id="PS01090">
    <property type="entry name" value="TATD_2"/>
    <property type="match status" value="1"/>
</dbReference>
<dbReference type="Proteomes" id="UP000198976">
    <property type="component" value="Chromosome I"/>
</dbReference>
<dbReference type="CDD" id="cd01310">
    <property type="entry name" value="TatD_DNAse"/>
    <property type="match status" value="1"/>
</dbReference>
<accession>A0ABY0V5H4</accession>
<sequence>MKEVTGPVSKKKKREWPPAAQPLEGHVIDNHTHLPLYEEQIPRAEGIRLALDEQLERAQQVGVRGLITSACEIPDFDGSMQLAREGAPGLAIRVALAIHPNEAALHAGITEPSPDGLIPHVEQHHVPLDEALAEVERRLNDPVVVAVGETGLDYFRTADAGKQAQAESFRAHIRLAAAAGLPLQIHDRDAHEDTLAILNETATADQLIVFHCYSGDAAMARELAKNGWHASFAGNMTYPANAHLRQALVELPPELVLVETDAPYLTAVPWRGHPNATYSIVHTVRAIAELWNVDEAAACDRLWHNTTRVYGAWA</sequence>
<name>A0ABY0V5H4_9ACTO</name>
<evidence type="ECO:0000256" key="1">
    <source>
        <dbReference type="ARBA" id="ARBA00022801"/>
    </source>
</evidence>